<dbReference type="GO" id="GO:0005829">
    <property type="term" value="C:cytosol"/>
    <property type="evidence" value="ECO:0007669"/>
    <property type="project" value="TreeGrafter"/>
</dbReference>
<reference evidence="3" key="1">
    <citation type="submission" date="2023-06" db="EMBL/GenBank/DDBJ databases">
        <title>Gordonia sp. nov. and Pseudochrobactrum sp. nov., two species isolated from the burying beetle Nicrophorus vespilloides.</title>
        <authorList>
            <person name="Poehlein A."/>
            <person name="Guzman J."/>
            <person name="Daniel R."/>
            <person name="Vilcinskas A."/>
        </authorList>
    </citation>
    <scope>NUCLEOTIDE SEQUENCE</scope>
    <source>
        <strain evidence="3">MP11Mi</strain>
    </source>
</reference>
<dbReference type="InterPro" id="IPR011576">
    <property type="entry name" value="Pyridox_Oxase_N"/>
</dbReference>
<name>A0AA97CZV0_9ACTN</name>
<dbReference type="Gene3D" id="2.30.110.10">
    <property type="entry name" value="Electron Transport, Fmn-binding Protein, Chain A"/>
    <property type="match status" value="1"/>
</dbReference>
<protein>
    <submittedName>
        <fullName evidence="3">F420H(2)-dependent biliverdin reductase</fullName>
        <ecNumber evidence="3">1.3.98.-</ecNumber>
    </submittedName>
</protein>
<keyword evidence="1 3" id="KW-0560">Oxidoreductase</keyword>
<dbReference type="PANTHER" id="PTHR35176:SF1">
    <property type="entry name" value="F420H(2)-DEPENDENT BILIVERDIN REDUCTASE"/>
    <property type="match status" value="1"/>
</dbReference>
<dbReference type="InterPro" id="IPR019920">
    <property type="entry name" value="F420-binding_dom_put"/>
</dbReference>
<dbReference type="AlphaFoldDB" id="A0AA97CZV0"/>
<feature type="domain" description="Pyridoxamine 5'-phosphate oxidase N-terminal" evidence="2">
    <location>
        <begin position="22"/>
        <end position="139"/>
    </location>
</feature>
<evidence type="ECO:0000259" key="2">
    <source>
        <dbReference type="Pfam" id="PF01243"/>
    </source>
</evidence>
<sequence>MIVEAARGTRVESMPHTLADLSPAAHDLLTDRYLATLATLRADGTPHVCAVGFTVDIGAGVARVITSGGNQKAKNAARGQYAALTHVDGARWLTVEGPARVLADAESVRDAEARYETRYRRPRENAKRVVIEVTVRRVIGSATMFTDSDA</sequence>
<evidence type="ECO:0000313" key="3">
    <source>
        <dbReference type="EMBL" id="WOC14088.1"/>
    </source>
</evidence>
<dbReference type="InterPro" id="IPR052019">
    <property type="entry name" value="F420H2_bilvrd_red/Heme_oxyg"/>
</dbReference>
<evidence type="ECO:0000256" key="1">
    <source>
        <dbReference type="ARBA" id="ARBA00023002"/>
    </source>
</evidence>
<accession>A0AA97CZV0</accession>
<dbReference type="PANTHER" id="PTHR35176">
    <property type="entry name" value="HEME OXYGENASE HI_0854-RELATED"/>
    <property type="match status" value="1"/>
</dbReference>
<gene>
    <name evidence="3" type="ORF">MP11Mi_32010</name>
</gene>
<dbReference type="GO" id="GO:0070967">
    <property type="term" value="F:coenzyme F420 binding"/>
    <property type="evidence" value="ECO:0007669"/>
    <property type="project" value="TreeGrafter"/>
</dbReference>
<proteinExistence type="predicted"/>
<dbReference type="NCBIfam" id="TIGR03618">
    <property type="entry name" value="Rv1155_F420"/>
    <property type="match status" value="1"/>
</dbReference>
<dbReference type="Pfam" id="PF01243">
    <property type="entry name" value="PNPOx_N"/>
    <property type="match status" value="1"/>
</dbReference>
<organism evidence="3">
    <name type="scientific">Gordonia sp. MP11Mi</name>
    <dbReference type="NCBI Taxonomy" id="3022769"/>
    <lineage>
        <taxon>Bacteria</taxon>
        <taxon>Bacillati</taxon>
        <taxon>Actinomycetota</taxon>
        <taxon>Actinomycetes</taxon>
        <taxon>Mycobacteriales</taxon>
        <taxon>Gordoniaceae</taxon>
        <taxon>Gordonia</taxon>
    </lineage>
</organism>
<dbReference type="GO" id="GO:0016627">
    <property type="term" value="F:oxidoreductase activity, acting on the CH-CH group of donors"/>
    <property type="evidence" value="ECO:0007669"/>
    <property type="project" value="TreeGrafter"/>
</dbReference>
<dbReference type="InterPro" id="IPR012349">
    <property type="entry name" value="Split_barrel_FMN-bd"/>
</dbReference>
<dbReference type="EMBL" id="CP128986">
    <property type="protein sequence ID" value="WOC14088.1"/>
    <property type="molecule type" value="Genomic_DNA"/>
</dbReference>
<dbReference type="EC" id="1.3.98.-" evidence="3"/>
<dbReference type="SUPFAM" id="SSF50475">
    <property type="entry name" value="FMN-binding split barrel"/>
    <property type="match status" value="1"/>
</dbReference>